<keyword evidence="1" id="KW-0732">Signal</keyword>
<sequence>MDQVKIRWTFVRVLLLFLTVRCNWHEPGMTRSLTGSYATKGSNETTATVLTLMKVGLLEGYAVRRIKMFNDRVFLSRYRRSYWFGTRYYALDNNYFLDTREACAYRMRGDERSELEYEEQPEEPVLDIVFQCQKYAQYCCGLDCCNRY</sequence>
<protein>
    <submittedName>
        <fullName evidence="3">CX domain-containing protein</fullName>
    </submittedName>
</protein>
<dbReference type="Proteomes" id="UP000887572">
    <property type="component" value="Unplaced"/>
</dbReference>
<evidence type="ECO:0000256" key="1">
    <source>
        <dbReference type="SAM" id="SignalP"/>
    </source>
</evidence>
<evidence type="ECO:0000313" key="2">
    <source>
        <dbReference type="Proteomes" id="UP000887572"/>
    </source>
</evidence>
<feature type="chain" id="PRO_5037594391" evidence="1">
    <location>
        <begin position="25"/>
        <end position="148"/>
    </location>
</feature>
<organism evidence="2 3">
    <name type="scientific">Globodera rostochiensis</name>
    <name type="common">Golden nematode worm</name>
    <name type="synonym">Heterodera rostochiensis</name>
    <dbReference type="NCBI Taxonomy" id="31243"/>
    <lineage>
        <taxon>Eukaryota</taxon>
        <taxon>Metazoa</taxon>
        <taxon>Ecdysozoa</taxon>
        <taxon>Nematoda</taxon>
        <taxon>Chromadorea</taxon>
        <taxon>Rhabditida</taxon>
        <taxon>Tylenchina</taxon>
        <taxon>Tylenchomorpha</taxon>
        <taxon>Tylenchoidea</taxon>
        <taxon>Heteroderidae</taxon>
        <taxon>Heteroderinae</taxon>
        <taxon>Globodera</taxon>
    </lineage>
</organism>
<proteinExistence type="predicted"/>
<name>A0A914H3G0_GLORO</name>
<evidence type="ECO:0000313" key="3">
    <source>
        <dbReference type="WBParaSite" id="Gr19_v10_g13490.t1"/>
    </source>
</evidence>
<reference evidence="3" key="1">
    <citation type="submission" date="2022-11" db="UniProtKB">
        <authorList>
            <consortium name="WormBaseParasite"/>
        </authorList>
    </citation>
    <scope>IDENTIFICATION</scope>
</reference>
<dbReference type="WBParaSite" id="Gr19_v10_g13490.t1">
    <property type="protein sequence ID" value="Gr19_v10_g13490.t1"/>
    <property type="gene ID" value="Gr19_v10_g13490"/>
</dbReference>
<feature type="signal peptide" evidence="1">
    <location>
        <begin position="1"/>
        <end position="24"/>
    </location>
</feature>
<dbReference type="AlphaFoldDB" id="A0A914H3G0"/>
<keyword evidence="2" id="KW-1185">Reference proteome</keyword>
<accession>A0A914H3G0</accession>